<proteinExistence type="predicted"/>
<reference evidence="1" key="1">
    <citation type="submission" date="2023-07" db="EMBL/GenBank/DDBJ databases">
        <authorList>
            <person name="Xia Y."/>
        </authorList>
    </citation>
    <scope>NUCLEOTIDE SEQUENCE</scope>
    <source>
        <strain evidence="1">F</strain>
    </source>
</reference>
<sequence length="31" mass="3888">MVCLTHNFVRFIKFFVCLFPRKERKILREDT</sequence>
<accession>A0AA96EP83</accession>
<organism evidence="1">
    <name type="scientific">Marseillevirus sp</name>
    <dbReference type="NCBI Taxonomy" id="2809551"/>
    <lineage>
        <taxon>Viruses</taxon>
        <taxon>Varidnaviria</taxon>
        <taxon>Bamfordvirae</taxon>
        <taxon>Nucleocytoviricota</taxon>
        <taxon>Megaviricetes</taxon>
        <taxon>Pimascovirales</taxon>
        <taxon>Pimascovirales incertae sedis</taxon>
        <taxon>Marseilleviridae</taxon>
        <taxon>Marseillevirus</taxon>
    </lineage>
</organism>
<evidence type="ECO:0000313" key="1">
    <source>
        <dbReference type="EMBL" id="WNL49728.1"/>
    </source>
</evidence>
<gene>
    <name evidence="1" type="ORF">MarFTMF_212</name>
</gene>
<protein>
    <submittedName>
        <fullName evidence="1">Uncharacterized protein</fullName>
    </submittedName>
</protein>
<dbReference type="EMBL" id="OR343188">
    <property type="protein sequence ID" value="WNL49728.1"/>
    <property type="molecule type" value="Genomic_DNA"/>
</dbReference>
<name>A0AA96EP83_9VIRU</name>